<proteinExistence type="predicted"/>
<evidence type="ECO:0000313" key="2">
    <source>
        <dbReference type="Proteomes" id="UP000790377"/>
    </source>
</evidence>
<gene>
    <name evidence="1" type="ORF">BJ138DRAFT_968253</name>
</gene>
<dbReference type="EMBL" id="MU268693">
    <property type="protein sequence ID" value="KAH7903919.1"/>
    <property type="molecule type" value="Genomic_DNA"/>
</dbReference>
<comment type="caution">
    <text evidence="1">The sequence shown here is derived from an EMBL/GenBank/DDBJ whole genome shotgun (WGS) entry which is preliminary data.</text>
</comment>
<protein>
    <submittedName>
        <fullName evidence="1">Uncharacterized protein</fullName>
    </submittedName>
</protein>
<evidence type="ECO:0000313" key="1">
    <source>
        <dbReference type="EMBL" id="KAH7903919.1"/>
    </source>
</evidence>
<accession>A0ACB7ZTB1</accession>
<reference evidence="1" key="1">
    <citation type="journal article" date="2021" name="New Phytol.">
        <title>Evolutionary innovations through gain and loss of genes in the ectomycorrhizal Boletales.</title>
        <authorList>
            <person name="Wu G."/>
            <person name="Miyauchi S."/>
            <person name="Morin E."/>
            <person name="Kuo A."/>
            <person name="Drula E."/>
            <person name="Varga T."/>
            <person name="Kohler A."/>
            <person name="Feng B."/>
            <person name="Cao Y."/>
            <person name="Lipzen A."/>
            <person name="Daum C."/>
            <person name="Hundley H."/>
            <person name="Pangilinan J."/>
            <person name="Johnson J."/>
            <person name="Barry K."/>
            <person name="LaButti K."/>
            <person name="Ng V."/>
            <person name="Ahrendt S."/>
            <person name="Min B."/>
            <person name="Choi I.G."/>
            <person name="Park H."/>
            <person name="Plett J.M."/>
            <person name="Magnuson J."/>
            <person name="Spatafora J.W."/>
            <person name="Nagy L.G."/>
            <person name="Henrissat B."/>
            <person name="Grigoriev I.V."/>
            <person name="Yang Z.L."/>
            <person name="Xu J."/>
            <person name="Martin F.M."/>
        </authorList>
    </citation>
    <scope>NUCLEOTIDE SEQUENCE</scope>
    <source>
        <strain evidence="1">ATCC 28755</strain>
    </source>
</reference>
<feature type="non-terminal residue" evidence="1">
    <location>
        <position position="72"/>
    </location>
</feature>
<keyword evidence="2" id="KW-1185">Reference proteome</keyword>
<feature type="non-terminal residue" evidence="1">
    <location>
        <position position="1"/>
    </location>
</feature>
<sequence length="72" mass="8273">QDLICVANIQHNCIDSKCQDTQERPVLQERHLTTVTTSVLKHQPTNSYFLNLYSLHNYEHLAAVVPENLQAK</sequence>
<organism evidence="1 2">
    <name type="scientific">Hygrophoropsis aurantiaca</name>
    <dbReference type="NCBI Taxonomy" id="72124"/>
    <lineage>
        <taxon>Eukaryota</taxon>
        <taxon>Fungi</taxon>
        <taxon>Dikarya</taxon>
        <taxon>Basidiomycota</taxon>
        <taxon>Agaricomycotina</taxon>
        <taxon>Agaricomycetes</taxon>
        <taxon>Agaricomycetidae</taxon>
        <taxon>Boletales</taxon>
        <taxon>Coniophorineae</taxon>
        <taxon>Hygrophoropsidaceae</taxon>
        <taxon>Hygrophoropsis</taxon>
    </lineage>
</organism>
<dbReference type="Proteomes" id="UP000790377">
    <property type="component" value="Unassembled WGS sequence"/>
</dbReference>
<name>A0ACB7ZTB1_9AGAM</name>